<sequence>MAPNDKRLPIEIHETEGKYIHEIEYNFTLENYLNRDPFVFQQNYKSKCHKLRTKWKILMEFEKMDAVDNVSCLLNVKRMDNQAGSVNVSYSMILLNDSFHSLGETIKSSTTGVQRGQEIQRDFKPLVATEDLCRLSNGKVNVIFCLGISGCHPRRKHQLATTASYGPSIVLFSKI</sequence>
<proteinExistence type="predicted"/>
<accession>A0A8T0G2G1</accession>
<organism evidence="1 2">
    <name type="scientific">Argiope bruennichi</name>
    <name type="common">Wasp spider</name>
    <name type="synonym">Aranea bruennichi</name>
    <dbReference type="NCBI Taxonomy" id="94029"/>
    <lineage>
        <taxon>Eukaryota</taxon>
        <taxon>Metazoa</taxon>
        <taxon>Ecdysozoa</taxon>
        <taxon>Arthropoda</taxon>
        <taxon>Chelicerata</taxon>
        <taxon>Arachnida</taxon>
        <taxon>Araneae</taxon>
        <taxon>Araneomorphae</taxon>
        <taxon>Entelegynae</taxon>
        <taxon>Araneoidea</taxon>
        <taxon>Araneidae</taxon>
        <taxon>Argiope</taxon>
    </lineage>
</organism>
<protein>
    <submittedName>
        <fullName evidence="1">Uncharacterized protein</fullName>
    </submittedName>
</protein>
<name>A0A8T0G2G1_ARGBR</name>
<gene>
    <name evidence="1" type="ORF">HNY73_003273</name>
</gene>
<dbReference type="Proteomes" id="UP000807504">
    <property type="component" value="Unassembled WGS sequence"/>
</dbReference>
<evidence type="ECO:0000313" key="1">
    <source>
        <dbReference type="EMBL" id="KAF8795423.1"/>
    </source>
</evidence>
<keyword evidence="2" id="KW-1185">Reference proteome</keyword>
<evidence type="ECO:0000313" key="2">
    <source>
        <dbReference type="Proteomes" id="UP000807504"/>
    </source>
</evidence>
<reference evidence="1" key="1">
    <citation type="journal article" date="2020" name="bioRxiv">
        <title>Chromosome-level reference genome of the European wasp spider Argiope bruennichi: a resource for studies on range expansion and evolutionary adaptation.</title>
        <authorList>
            <person name="Sheffer M.M."/>
            <person name="Hoppe A."/>
            <person name="Krehenwinkel H."/>
            <person name="Uhl G."/>
            <person name="Kuss A.W."/>
            <person name="Jensen L."/>
            <person name="Jensen C."/>
            <person name="Gillespie R.G."/>
            <person name="Hoff K.J."/>
            <person name="Prost S."/>
        </authorList>
    </citation>
    <scope>NUCLEOTIDE SEQUENCE</scope>
</reference>
<reference evidence="1" key="2">
    <citation type="submission" date="2020-06" db="EMBL/GenBank/DDBJ databases">
        <authorList>
            <person name="Sheffer M."/>
        </authorList>
    </citation>
    <scope>NUCLEOTIDE SEQUENCE</scope>
</reference>
<dbReference type="AlphaFoldDB" id="A0A8T0G2G1"/>
<dbReference type="EMBL" id="JABXBU010000002">
    <property type="protein sequence ID" value="KAF8795423.1"/>
    <property type="molecule type" value="Genomic_DNA"/>
</dbReference>
<comment type="caution">
    <text evidence="1">The sequence shown here is derived from an EMBL/GenBank/DDBJ whole genome shotgun (WGS) entry which is preliminary data.</text>
</comment>